<reference evidence="1 2" key="1">
    <citation type="submission" date="2021-01" db="EMBL/GenBank/DDBJ databases">
        <title>Whole genome shotgun sequence of Catellatospora bangladeshensis NBRC 107357.</title>
        <authorList>
            <person name="Komaki H."/>
            <person name="Tamura T."/>
        </authorList>
    </citation>
    <scope>NUCLEOTIDE SEQUENCE [LARGE SCALE GENOMIC DNA]</scope>
    <source>
        <strain evidence="1 2">NBRC 107357</strain>
    </source>
</reference>
<evidence type="ECO:0000313" key="1">
    <source>
        <dbReference type="EMBL" id="GIF85991.1"/>
    </source>
</evidence>
<keyword evidence="2" id="KW-1185">Reference proteome</keyword>
<dbReference type="RefSeq" id="WP_203756654.1">
    <property type="nucleotide sequence ID" value="NZ_BONF01000056.1"/>
</dbReference>
<sequence>MSNHHDVHELIHRCWNTPDGPARIVLAEQALAQAEALGDEDLLYSANCAATSAYHQSGEPMKAMMTFARCLSAYDADPGRRSEDDERLLLWQFKHVVSAMSRFPQLPLERTMAVLDDMQRRYQAGGHSLQAVYAYRHDVAAHVGDTVLADHWYRMWDAAPRDRHSDCAGCDPSSKAYHLAWRGRDEDAIAVAEPALSGRLTCSEQPHGILTALLLPYLRTGRLDEARDAHRRAYRALCDNKAELGRVARHVEFCGLTGNEPRGLELIERHLSWLDEAPTPKTEMEFAAAAALVLRRLAEAGRGELEVRRAGGAVTVAELGPVLRERAEAIARRFDARNGNTFQSERVAEVADAQPLTAYLPLSLTSAYAAAPEPVAAAPQEADISAVSPNLPLDAQLDLAEQWFGEDDGVRGKALARRLLAATAETPLTDLQQGRLARLRANCFGDDEAEQTAQAHGEAVAAFERAGHRELELATRVQWEISLLRATGDESHLENVFALTEQALEVSTDPVLRRNTLLRAAWLAAMAGDPDRALSLAVRAEAEPGPVPPSRRARLLHLRAGAYHAHGRLDDAEAALHEAIGELRGTIHRDMLGSLLTTLARLVGERRDPESNQAAIAAFEEAAAVAENPELRRSARANAAFMLVTTPRAGEFIDDIVEHVCLMEAEGSAQAACYTRHRLALALYTVDRDREAAEVAEEALAWFLAQRDDEQYAEIIGDLRELLSRIYTTLGEPHVALGQLDALLETVTGVERLPQRAELLERAGELLWQVDRDADAAARFDAAAQAYGQADLPLETVHARRREVMALYHCGRHDDARAAAARLVELMDVTEVPAAQEPGLTWEKATAGYEAALILTNTDQPDYEAALHRITPVPVWYQMIGAVQEALFAKLRHGQVLVVAGRPEPAEPLLWQVLEGLPEEQGARRDAAFWLARALDEQGGHDRAAKLRAEFDLPQPEQG</sequence>
<accession>A0A8J3NN69</accession>
<dbReference type="InterPro" id="IPR011990">
    <property type="entry name" value="TPR-like_helical_dom_sf"/>
</dbReference>
<comment type="caution">
    <text evidence="1">The sequence shown here is derived from an EMBL/GenBank/DDBJ whole genome shotgun (WGS) entry which is preliminary data.</text>
</comment>
<evidence type="ECO:0008006" key="3">
    <source>
        <dbReference type="Google" id="ProtNLM"/>
    </source>
</evidence>
<name>A0A8J3NN69_9ACTN</name>
<dbReference type="Proteomes" id="UP000601223">
    <property type="component" value="Unassembled WGS sequence"/>
</dbReference>
<dbReference type="AlphaFoldDB" id="A0A8J3NN69"/>
<dbReference type="Gene3D" id="1.25.40.10">
    <property type="entry name" value="Tetratricopeptide repeat domain"/>
    <property type="match status" value="2"/>
</dbReference>
<proteinExistence type="predicted"/>
<organism evidence="1 2">
    <name type="scientific">Catellatospora bangladeshensis</name>
    <dbReference type="NCBI Taxonomy" id="310355"/>
    <lineage>
        <taxon>Bacteria</taxon>
        <taxon>Bacillati</taxon>
        <taxon>Actinomycetota</taxon>
        <taxon>Actinomycetes</taxon>
        <taxon>Micromonosporales</taxon>
        <taxon>Micromonosporaceae</taxon>
        <taxon>Catellatospora</taxon>
    </lineage>
</organism>
<gene>
    <name evidence="1" type="ORF">Cba03nite_73400</name>
</gene>
<dbReference type="EMBL" id="BONF01000056">
    <property type="protein sequence ID" value="GIF85991.1"/>
    <property type="molecule type" value="Genomic_DNA"/>
</dbReference>
<dbReference type="SUPFAM" id="SSF48452">
    <property type="entry name" value="TPR-like"/>
    <property type="match status" value="1"/>
</dbReference>
<evidence type="ECO:0000313" key="2">
    <source>
        <dbReference type="Proteomes" id="UP000601223"/>
    </source>
</evidence>
<protein>
    <recommendedName>
        <fullName evidence="3">Tetratricopeptide repeat protein</fullName>
    </recommendedName>
</protein>